<protein>
    <recommendedName>
        <fullName evidence="1">DUF4283 domain-containing protein</fullName>
    </recommendedName>
</protein>
<dbReference type="Pfam" id="PF14111">
    <property type="entry name" value="DUF4283"/>
    <property type="match status" value="1"/>
</dbReference>
<dbReference type="PANTHER" id="PTHR31286">
    <property type="entry name" value="GLYCINE-RICH CELL WALL STRUCTURAL PROTEIN 1.8-LIKE"/>
    <property type="match status" value="1"/>
</dbReference>
<reference evidence="2" key="1">
    <citation type="journal article" date="2017" name="Nature">
        <title>The sunflower genome provides insights into oil metabolism, flowering and Asterid evolution.</title>
        <authorList>
            <person name="Badouin H."/>
            <person name="Gouzy J."/>
            <person name="Grassa C.J."/>
            <person name="Murat F."/>
            <person name="Staton S.E."/>
            <person name="Cottret L."/>
            <person name="Lelandais-Briere C."/>
            <person name="Owens G.L."/>
            <person name="Carrere S."/>
            <person name="Mayjonade B."/>
            <person name="Legrand L."/>
            <person name="Gill N."/>
            <person name="Kane N.C."/>
            <person name="Bowers J.E."/>
            <person name="Hubner S."/>
            <person name="Bellec A."/>
            <person name="Berard A."/>
            <person name="Berges H."/>
            <person name="Blanchet N."/>
            <person name="Boniface M.C."/>
            <person name="Brunel D."/>
            <person name="Catrice O."/>
            <person name="Chaidir N."/>
            <person name="Claudel C."/>
            <person name="Donnadieu C."/>
            <person name="Faraut T."/>
            <person name="Fievet G."/>
            <person name="Helmstetter N."/>
            <person name="King M."/>
            <person name="Knapp S.J."/>
            <person name="Lai Z."/>
            <person name="Le Paslier M.C."/>
            <person name="Lippi Y."/>
            <person name="Lorenzon L."/>
            <person name="Mandel J.R."/>
            <person name="Marage G."/>
            <person name="Marchand G."/>
            <person name="Marquand E."/>
            <person name="Bret-Mestries E."/>
            <person name="Morien E."/>
            <person name="Nambeesan S."/>
            <person name="Nguyen T."/>
            <person name="Pegot-Espagnet P."/>
            <person name="Pouilly N."/>
            <person name="Raftis F."/>
            <person name="Sallet E."/>
            <person name="Schiex T."/>
            <person name="Thomas J."/>
            <person name="Vandecasteele C."/>
            <person name="Vares D."/>
            <person name="Vear F."/>
            <person name="Vautrin S."/>
            <person name="Crespi M."/>
            <person name="Mangin B."/>
            <person name="Burke J.M."/>
            <person name="Salse J."/>
            <person name="Munos S."/>
            <person name="Vincourt P."/>
            <person name="Rieseberg L.H."/>
            <person name="Langlade N.B."/>
        </authorList>
    </citation>
    <scope>NUCLEOTIDE SEQUENCE</scope>
    <source>
        <tissue evidence="2">Leaves</tissue>
    </source>
</reference>
<keyword evidence="3" id="KW-1185">Reference proteome</keyword>
<evidence type="ECO:0000313" key="2">
    <source>
        <dbReference type="EMBL" id="KAF5809533.1"/>
    </source>
</evidence>
<dbReference type="Proteomes" id="UP000215914">
    <property type="component" value="Unassembled WGS sequence"/>
</dbReference>
<comment type="caution">
    <text evidence="2">The sequence shown here is derived from an EMBL/GenBank/DDBJ whole genome shotgun (WGS) entry which is preliminary data.</text>
</comment>
<organism evidence="2 3">
    <name type="scientific">Helianthus annuus</name>
    <name type="common">Common sunflower</name>
    <dbReference type="NCBI Taxonomy" id="4232"/>
    <lineage>
        <taxon>Eukaryota</taxon>
        <taxon>Viridiplantae</taxon>
        <taxon>Streptophyta</taxon>
        <taxon>Embryophyta</taxon>
        <taxon>Tracheophyta</taxon>
        <taxon>Spermatophyta</taxon>
        <taxon>Magnoliopsida</taxon>
        <taxon>eudicotyledons</taxon>
        <taxon>Gunneridae</taxon>
        <taxon>Pentapetalae</taxon>
        <taxon>asterids</taxon>
        <taxon>campanulids</taxon>
        <taxon>Asterales</taxon>
        <taxon>Asteraceae</taxon>
        <taxon>Asteroideae</taxon>
        <taxon>Heliantheae alliance</taxon>
        <taxon>Heliantheae</taxon>
        <taxon>Helianthus</taxon>
    </lineage>
</organism>
<evidence type="ECO:0000313" key="3">
    <source>
        <dbReference type="Proteomes" id="UP000215914"/>
    </source>
</evidence>
<dbReference type="Gramene" id="mRNA:HanXRQr2_Chr04g0158251">
    <property type="protein sequence ID" value="CDS:HanXRQr2_Chr04g0158251.1"/>
    <property type="gene ID" value="HanXRQr2_Chr04g0158251"/>
</dbReference>
<dbReference type="PANTHER" id="PTHR31286:SF99">
    <property type="entry name" value="DUF4283 DOMAIN-CONTAINING PROTEIN"/>
    <property type="match status" value="1"/>
</dbReference>
<reference evidence="2" key="2">
    <citation type="submission" date="2020-06" db="EMBL/GenBank/DDBJ databases">
        <title>Helianthus annuus Genome sequencing and assembly Release 2.</title>
        <authorList>
            <person name="Gouzy J."/>
            <person name="Langlade N."/>
            <person name="Munos S."/>
        </authorList>
    </citation>
    <scope>NUCLEOTIDE SEQUENCE</scope>
    <source>
        <tissue evidence="2">Leaves</tissue>
    </source>
</reference>
<feature type="domain" description="DUF4283" evidence="1">
    <location>
        <begin position="45"/>
        <end position="119"/>
    </location>
</feature>
<dbReference type="AlphaFoldDB" id="A0A9K3J657"/>
<dbReference type="InterPro" id="IPR040256">
    <property type="entry name" value="At4g02000-like"/>
</dbReference>
<dbReference type="InterPro" id="IPR025558">
    <property type="entry name" value="DUF4283"/>
</dbReference>
<name>A0A9K3J657_HELAN</name>
<accession>A0A9K3J657</accession>
<evidence type="ECO:0000259" key="1">
    <source>
        <dbReference type="Pfam" id="PF14111"/>
    </source>
</evidence>
<proteinExistence type="predicted"/>
<gene>
    <name evidence="2" type="ORF">HanXRQr2_Chr04g0158251</name>
</gene>
<dbReference type="EMBL" id="MNCJ02000319">
    <property type="protein sequence ID" value="KAF5809533.1"/>
    <property type="molecule type" value="Genomic_DNA"/>
</dbReference>
<sequence length="156" mass="18039">MNNELEDTRLEFIPPVVSPEGKKQVLITQDDLRYLAKSFALRLNVYFLGTSMDFKVVNSCFRRLWRLFELDRMSKSSAGFFFFKFKSESGMNQALENGPWMVNNVPVFFSRWEPEVCLEKIEPSVIPLWVTVQHVPLELWIGIGLSKILSGVGYPL</sequence>